<dbReference type="GO" id="GO:0003677">
    <property type="term" value="F:DNA binding"/>
    <property type="evidence" value="ECO:0007669"/>
    <property type="project" value="UniProtKB-KW"/>
</dbReference>
<dbReference type="PANTHER" id="PTHR30408">
    <property type="entry name" value="TYPE-1 RESTRICTION ENZYME ECOKI SPECIFICITY PROTEIN"/>
    <property type="match status" value="1"/>
</dbReference>
<keyword evidence="6" id="KW-0378">Hydrolase</keyword>
<dbReference type="Pfam" id="PF01420">
    <property type="entry name" value="Methylase_S"/>
    <property type="match status" value="1"/>
</dbReference>
<organism evidence="6 7">
    <name type="scientific">Escherichia coli</name>
    <dbReference type="NCBI Taxonomy" id="562"/>
    <lineage>
        <taxon>Bacteria</taxon>
        <taxon>Pseudomonadati</taxon>
        <taxon>Pseudomonadota</taxon>
        <taxon>Gammaproteobacteria</taxon>
        <taxon>Enterobacterales</taxon>
        <taxon>Enterobacteriaceae</taxon>
        <taxon>Escherichia</taxon>
    </lineage>
</organism>
<proteinExistence type="inferred from homology"/>
<dbReference type="PANTHER" id="PTHR30408:SF12">
    <property type="entry name" value="TYPE I RESTRICTION ENZYME MJAVIII SPECIFICITY SUBUNIT"/>
    <property type="match status" value="1"/>
</dbReference>
<feature type="coiled-coil region" evidence="4">
    <location>
        <begin position="371"/>
        <end position="398"/>
    </location>
</feature>
<keyword evidence="3" id="KW-0238">DNA-binding</keyword>
<sequence>MQFKEYPSYKNSGVEWLGDVPSDWHVKRFGYIFSENKTKNRGLIENNVLSLSYGNIKEKNVEDNKGLLPESFETYQLIEPNDIIFRFTDLQNDKRSLRSAISNYKGIITSAYISVRTRQNAEYFNYLFRAYDLQKVYYSMGDGMRQSLKIDELNRMPITVPNQQIQTQIANYLDQETQKIDTLIAKQEKLIELLEEQRKSVISHAVTKGLDPNAPMKDSGVEWLGDVPSHWDIISIKHLANCSSGQGINSLEISDMSNDENCFPVIGGNGEMGWTSKSNYKVPVLSIGRVGALCGNVHLINYQSWISDNSLILKVHSKKIGLKILKYILLARDLNILASKSAQPLITGTQVKNEKIVLPPLKEQDLIVEFIKTENLRINNLTEKQKALIEKLKEYRASIISHAVTGKIDVRELVA</sequence>
<name>A0A9Q5TJ58_ECOLX</name>
<evidence type="ECO:0000256" key="3">
    <source>
        <dbReference type="ARBA" id="ARBA00023125"/>
    </source>
</evidence>
<evidence type="ECO:0000313" key="7">
    <source>
        <dbReference type="Proteomes" id="UP000264870"/>
    </source>
</evidence>
<comment type="caution">
    <text evidence="6">The sequence shown here is derived from an EMBL/GenBank/DDBJ whole genome shotgun (WGS) entry which is preliminary data.</text>
</comment>
<keyword evidence="4" id="KW-0175">Coiled coil</keyword>
<feature type="domain" description="Type I restriction modification DNA specificity" evidence="5">
    <location>
        <begin position="229"/>
        <end position="390"/>
    </location>
</feature>
<reference evidence="6 7" key="1">
    <citation type="submission" date="2017-07" db="EMBL/GenBank/DDBJ databases">
        <authorList>
            <person name="Zhi S."/>
            <person name="Banting G."/>
            <person name="Neumann N."/>
        </authorList>
    </citation>
    <scope>NUCLEOTIDE SEQUENCE [LARGE SCALE GENOMIC DNA]</scope>
    <source>
        <strain evidence="6 7">WW41</strain>
    </source>
</reference>
<keyword evidence="2" id="KW-0680">Restriction system</keyword>
<dbReference type="AlphaFoldDB" id="A0A9Q5TJ58"/>
<dbReference type="EMBL" id="NNAK01000112">
    <property type="protein sequence ID" value="OZP00485.1"/>
    <property type="molecule type" value="Genomic_DNA"/>
</dbReference>
<evidence type="ECO:0000256" key="1">
    <source>
        <dbReference type="ARBA" id="ARBA00010923"/>
    </source>
</evidence>
<dbReference type="InterPro" id="IPR000055">
    <property type="entry name" value="Restrct_endonuc_typeI_TRD"/>
</dbReference>
<evidence type="ECO:0000313" key="6">
    <source>
        <dbReference type="EMBL" id="OZP00485.1"/>
    </source>
</evidence>
<dbReference type="SUPFAM" id="SSF116734">
    <property type="entry name" value="DNA methylase specificity domain"/>
    <property type="match status" value="2"/>
</dbReference>
<dbReference type="RefSeq" id="WP_101361105.1">
    <property type="nucleotide sequence ID" value="NZ_CABVON010000001.1"/>
</dbReference>
<gene>
    <name evidence="6" type="ORF">CG702_25365</name>
</gene>
<keyword evidence="6" id="KW-0540">Nuclease</keyword>
<dbReference type="InterPro" id="IPR052021">
    <property type="entry name" value="Type-I_RS_S_subunit"/>
</dbReference>
<evidence type="ECO:0000256" key="2">
    <source>
        <dbReference type="ARBA" id="ARBA00022747"/>
    </source>
</evidence>
<dbReference type="InterPro" id="IPR044946">
    <property type="entry name" value="Restrct_endonuc_typeI_TRD_sf"/>
</dbReference>
<protein>
    <submittedName>
        <fullName evidence="6">Type I restriction endonuclease subunit S</fullName>
    </submittedName>
</protein>
<evidence type="ECO:0000259" key="5">
    <source>
        <dbReference type="Pfam" id="PF01420"/>
    </source>
</evidence>
<dbReference type="Gene3D" id="3.90.220.20">
    <property type="entry name" value="DNA methylase specificity domains"/>
    <property type="match status" value="2"/>
</dbReference>
<dbReference type="Proteomes" id="UP000264870">
    <property type="component" value="Unassembled WGS sequence"/>
</dbReference>
<evidence type="ECO:0000256" key="4">
    <source>
        <dbReference type="SAM" id="Coils"/>
    </source>
</evidence>
<accession>A0A9Q5TJ58</accession>
<dbReference type="GO" id="GO:0004519">
    <property type="term" value="F:endonuclease activity"/>
    <property type="evidence" value="ECO:0007669"/>
    <property type="project" value="UniProtKB-KW"/>
</dbReference>
<comment type="similarity">
    <text evidence="1">Belongs to the type-I restriction system S methylase family.</text>
</comment>
<dbReference type="Gene3D" id="1.10.287.1120">
    <property type="entry name" value="Bipartite methylase S protein"/>
    <property type="match status" value="1"/>
</dbReference>
<keyword evidence="6" id="KW-0255">Endonuclease</keyword>
<dbReference type="GO" id="GO:0009307">
    <property type="term" value="P:DNA restriction-modification system"/>
    <property type="evidence" value="ECO:0007669"/>
    <property type="project" value="UniProtKB-KW"/>
</dbReference>
<dbReference type="CDD" id="cd17266">
    <property type="entry name" value="RMtype1_S_Sau1132ORF3780P-TRD2-CR2_like"/>
    <property type="match status" value="1"/>
</dbReference>